<evidence type="ECO:0000313" key="7">
    <source>
        <dbReference type="EMBL" id="HIY67967.1"/>
    </source>
</evidence>
<dbReference type="Proteomes" id="UP000886844">
    <property type="component" value="Unassembled WGS sequence"/>
</dbReference>
<comment type="caution">
    <text evidence="7">The sequence shown here is derived from an EMBL/GenBank/DDBJ whole genome shotgun (WGS) entry which is preliminary data.</text>
</comment>
<dbReference type="GO" id="GO:0051539">
    <property type="term" value="F:4 iron, 4 sulfur cluster binding"/>
    <property type="evidence" value="ECO:0007669"/>
    <property type="project" value="UniProtKB-KW"/>
</dbReference>
<evidence type="ECO:0000256" key="1">
    <source>
        <dbReference type="ARBA" id="ARBA00022485"/>
    </source>
</evidence>
<sequence>MKLALHTLLLLLLTVSGRAAVSDYDVVIVGGTPAGITAAIAAAREGKSCVLLERSEHIGGLPVNGLGATDIATRGATAGLFARFVALNKAYYTEHYGAGSRQVRDCSDGYHFEPKVAVGSFARMLAEAGPGKITVRTLRQFDADARNVVKRGDRIREIRILDRTTGRTERYRGRMFIDATYEGDLSAAAGVPFRLGREGADEYGEPCAGKIYRWWKHGPDGEGSTYEGDSTIQAYNYRLCLTDDPQNRLPIPKPQHYDRKEFASLVGDVFEGRNTDARFRQADSASIARNRQRIAAGERTAIPGDVWGMAKITSMTRLPNAKMDANNQHLALLSTDLPEENYPWPTADWAWRDRFAERLRDYTLGLLWFAQHDEALPEHFRKACLQWGLAADEYPDNGGFPRQVYVREGRRMEGLYFFTAHDALPEAAGKRPPLHDTSITASHYALDSHAVRKREAGRIHLDGFFSHPTAVYTVPYGVMVPRRIENLLFPVAVSGSHVGFSTLRMEPCWMALGEAAGEAAALAIDTRTDVRGIDIPELQQRLLENGAVLVYLRDLQPGDPDYQTVQRLALKGYFPGWEARLDQPLDEAGARLWSSLSGQEITADGKTTRREWLRRLNPNPEQAQ</sequence>
<feature type="chain" id="PRO_5038586188" evidence="6">
    <location>
        <begin position="20"/>
        <end position="624"/>
    </location>
</feature>
<keyword evidence="3" id="KW-0560">Oxidoreductase</keyword>
<evidence type="ECO:0000256" key="6">
    <source>
        <dbReference type="SAM" id="SignalP"/>
    </source>
</evidence>
<evidence type="ECO:0000256" key="3">
    <source>
        <dbReference type="ARBA" id="ARBA00023002"/>
    </source>
</evidence>
<dbReference type="Gene3D" id="3.50.50.60">
    <property type="entry name" value="FAD/NAD(P)-binding domain"/>
    <property type="match status" value="1"/>
</dbReference>
<dbReference type="GO" id="GO:0046872">
    <property type="term" value="F:metal ion binding"/>
    <property type="evidence" value="ECO:0007669"/>
    <property type="project" value="UniProtKB-KW"/>
</dbReference>
<dbReference type="InterPro" id="IPR036188">
    <property type="entry name" value="FAD/NAD-bd_sf"/>
</dbReference>
<dbReference type="AlphaFoldDB" id="A0A9D2CB43"/>
<evidence type="ECO:0000256" key="2">
    <source>
        <dbReference type="ARBA" id="ARBA00022723"/>
    </source>
</evidence>
<keyword evidence="6" id="KW-0732">Signal</keyword>
<protein>
    <submittedName>
        <fullName evidence="7">FAD-dependent oxidoreductase</fullName>
    </submittedName>
</protein>
<dbReference type="EMBL" id="DXDA01000007">
    <property type="protein sequence ID" value="HIY67967.1"/>
    <property type="molecule type" value="Genomic_DNA"/>
</dbReference>
<dbReference type="Pfam" id="PF12831">
    <property type="entry name" value="FAD_oxidored"/>
    <property type="match status" value="1"/>
</dbReference>
<name>A0A9D2CB43_9BACT</name>
<dbReference type="GO" id="GO:0016491">
    <property type="term" value="F:oxidoreductase activity"/>
    <property type="evidence" value="ECO:0007669"/>
    <property type="project" value="UniProtKB-KW"/>
</dbReference>
<evidence type="ECO:0000256" key="4">
    <source>
        <dbReference type="ARBA" id="ARBA00023004"/>
    </source>
</evidence>
<keyword evidence="4" id="KW-0408">Iron</keyword>
<dbReference type="PRINTS" id="PR00469">
    <property type="entry name" value="PNDRDTASEII"/>
</dbReference>
<reference evidence="7" key="1">
    <citation type="journal article" date="2021" name="PeerJ">
        <title>Extensive microbial diversity within the chicken gut microbiome revealed by metagenomics and culture.</title>
        <authorList>
            <person name="Gilroy R."/>
            <person name="Ravi A."/>
            <person name="Getino M."/>
            <person name="Pursley I."/>
            <person name="Horton D.L."/>
            <person name="Alikhan N.F."/>
            <person name="Baker D."/>
            <person name="Gharbi K."/>
            <person name="Hall N."/>
            <person name="Watson M."/>
            <person name="Adriaenssens E.M."/>
            <person name="Foster-Nyarko E."/>
            <person name="Jarju S."/>
            <person name="Secka A."/>
            <person name="Antonio M."/>
            <person name="Oren A."/>
            <person name="Chaudhuri R.R."/>
            <person name="La Ragione R."/>
            <person name="Hildebrand F."/>
            <person name="Pallen M.J."/>
        </authorList>
    </citation>
    <scope>NUCLEOTIDE SEQUENCE</scope>
    <source>
        <strain evidence="7">5134</strain>
    </source>
</reference>
<evidence type="ECO:0000256" key="5">
    <source>
        <dbReference type="ARBA" id="ARBA00023014"/>
    </source>
</evidence>
<keyword evidence="2" id="KW-0479">Metal-binding</keyword>
<keyword evidence="5" id="KW-0411">Iron-sulfur</keyword>
<reference evidence="7" key="2">
    <citation type="submission" date="2021-04" db="EMBL/GenBank/DDBJ databases">
        <authorList>
            <person name="Gilroy R."/>
        </authorList>
    </citation>
    <scope>NUCLEOTIDE SEQUENCE</scope>
    <source>
        <strain evidence="7">5134</strain>
    </source>
</reference>
<accession>A0A9D2CB43</accession>
<proteinExistence type="predicted"/>
<gene>
    <name evidence="7" type="ORF">H9828_00960</name>
</gene>
<dbReference type="InterPro" id="IPR039650">
    <property type="entry name" value="HdrA-like"/>
</dbReference>
<evidence type="ECO:0000313" key="8">
    <source>
        <dbReference type="Proteomes" id="UP000886844"/>
    </source>
</evidence>
<feature type="signal peptide" evidence="6">
    <location>
        <begin position="1"/>
        <end position="19"/>
    </location>
</feature>
<dbReference type="PANTHER" id="PTHR43498">
    <property type="entry name" value="FERREDOXIN:COB-COM HETERODISULFIDE REDUCTASE SUBUNIT A"/>
    <property type="match status" value="1"/>
</dbReference>
<keyword evidence="1" id="KW-0004">4Fe-4S</keyword>
<dbReference type="SUPFAM" id="SSF51905">
    <property type="entry name" value="FAD/NAD(P)-binding domain"/>
    <property type="match status" value="1"/>
</dbReference>
<dbReference type="PANTHER" id="PTHR43498:SF1">
    <property type="entry name" value="COB--COM HETERODISULFIDE REDUCTASE IRON-SULFUR SUBUNIT A"/>
    <property type="match status" value="1"/>
</dbReference>
<organism evidence="7 8">
    <name type="scientific">Candidatus Alistipes intestinigallinarum</name>
    <dbReference type="NCBI Taxonomy" id="2838440"/>
    <lineage>
        <taxon>Bacteria</taxon>
        <taxon>Pseudomonadati</taxon>
        <taxon>Bacteroidota</taxon>
        <taxon>Bacteroidia</taxon>
        <taxon>Bacteroidales</taxon>
        <taxon>Rikenellaceae</taxon>
        <taxon>Alistipes</taxon>
    </lineage>
</organism>